<accession>A0ABS5P8I3</accession>
<dbReference type="InterPro" id="IPR012340">
    <property type="entry name" value="NA-bd_OB-fold"/>
</dbReference>
<dbReference type="HAMAP" id="MF_01895">
    <property type="entry name" value="RNase_R"/>
    <property type="match status" value="1"/>
</dbReference>
<sequence length="726" mass="83232">MSKKIRKPIKNETDLSSKIIKILSQSPNKAFNYKQIGAKLELDDTKSRNQIIKDLKILAASKKIIESEPGKYLVKAESQDYYEGTIDMTSRKTAYFVCPDFSEDVFIPTNNLNRALDKDKVKVYVYNRRKGKRPEGEVIEVVERNKTEFVGVIDIQANFAFVSTANPKMYTDIFIPKDKIGEAENGDVVLVTIEDWPKRADSPFGSVIRVLGKPGEHNTEIHAILAEYGLPSDFPVEVEVFAQKIDTSIQESEIAKRRDMRDTLTFTIDPKDAKDFDDALSFKKLENGNYEIGIHIADVSYYLEEGTILDDEAYQRATSVYLVDRVVPMLPEVLSNFACSLRPNEEKYTFSAIFEVSENAQVINQWFGRTVIYSDQRFAYEEAQYIIETKDSTIPVDISITGESYVVSDEITQATLKLDELAKILRKKRMANGAISFDKVEVKFDLNTEGEPEGVYFKVSKDANHLIEEFMLLANRKVAEYIGKQKKTFIYRIHDEPNEDKLIAMQTVIAKFGYKIDFRNKGDISKSLNALMEEVNGKKEQNLIDTLAIRSMSKAKYSTENIGHYGLAFDYYSHFTSPIRRYPDVMVHRLLQYYLDNGASVNEEVYEAKCLHCSNMESLATNAERDSIKYMQVKYMQDHQDEEFLGVISGVTEWGIYVEIVSNKCEGMVRIREIKDDYYTFDEKQYALVGATSNSILQLGDEIYVKVKNADLVKKQLDFHFLRRAE</sequence>
<dbReference type="InterPro" id="IPR011805">
    <property type="entry name" value="RNase_R"/>
</dbReference>
<evidence type="ECO:0000313" key="11">
    <source>
        <dbReference type="Proteomes" id="UP000722625"/>
    </source>
</evidence>
<dbReference type="NCBIfam" id="TIGR02063">
    <property type="entry name" value="RNase_R"/>
    <property type="match status" value="1"/>
</dbReference>
<dbReference type="CDD" id="cd04471">
    <property type="entry name" value="S1_RNase_R"/>
    <property type="match status" value="1"/>
</dbReference>
<keyword evidence="6 8" id="KW-0269">Exonuclease</keyword>
<comment type="catalytic activity">
    <reaction evidence="1 8">
        <text>Exonucleolytic cleavage in the 3'- to 5'-direction to yield nucleoside 5'-phosphates.</text>
        <dbReference type="EC" id="3.1.13.1"/>
    </reaction>
</comment>
<name>A0ABS5P8I3_9FLAO</name>
<dbReference type="Pfam" id="PF17876">
    <property type="entry name" value="CSD2"/>
    <property type="match status" value="1"/>
</dbReference>
<dbReference type="InterPro" id="IPR001900">
    <property type="entry name" value="RNase_II/R"/>
</dbReference>
<evidence type="ECO:0000256" key="8">
    <source>
        <dbReference type="HAMAP-Rule" id="MF_01895"/>
    </source>
</evidence>
<dbReference type="InterPro" id="IPR004476">
    <property type="entry name" value="RNase_II/RNase_R"/>
</dbReference>
<feature type="domain" description="S1 motif" evidence="9">
    <location>
        <begin position="641"/>
        <end position="722"/>
    </location>
</feature>
<dbReference type="PANTHER" id="PTHR23355">
    <property type="entry name" value="RIBONUCLEASE"/>
    <property type="match status" value="1"/>
</dbReference>
<dbReference type="InterPro" id="IPR011129">
    <property type="entry name" value="CSD"/>
</dbReference>
<evidence type="ECO:0000256" key="7">
    <source>
        <dbReference type="ARBA" id="ARBA00022884"/>
    </source>
</evidence>
<evidence type="ECO:0000256" key="2">
    <source>
        <dbReference type="ARBA" id="ARBA00004496"/>
    </source>
</evidence>
<protein>
    <recommendedName>
        <fullName evidence="8">Ribonuclease R</fullName>
        <shortName evidence="8">RNase R</shortName>
        <ecNumber evidence="8">3.1.13.1</ecNumber>
    </recommendedName>
</protein>
<dbReference type="Pfam" id="PF00575">
    <property type="entry name" value="S1"/>
    <property type="match status" value="1"/>
</dbReference>
<comment type="function">
    <text evidence="8">3'-5' exoribonuclease that releases 5'-nucleoside monophosphates and is involved in maturation of structured RNAs.</text>
</comment>
<dbReference type="Pfam" id="PF08206">
    <property type="entry name" value="OB_RNB"/>
    <property type="match status" value="1"/>
</dbReference>
<dbReference type="InterPro" id="IPR050180">
    <property type="entry name" value="RNR_Ribonuclease"/>
</dbReference>
<dbReference type="SMART" id="SM00316">
    <property type="entry name" value="S1"/>
    <property type="match status" value="1"/>
</dbReference>
<evidence type="ECO:0000256" key="1">
    <source>
        <dbReference type="ARBA" id="ARBA00001849"/>
    </source>
</evidence>
<dbReference type="InterPro" id="IPR003029">
    <property type="entry name" value="S1_domain"/>
</dbReference>
<dbReference type="InterPro" id="IPR013223">
    <property type="entry name" value="RNase_B_OB_dom"/>
</dbReference>
<keyword evidence="3 8" id="KW-0963">Cytoplasm</keyword>
<dbReference type="Pfam" id="PF00773">
    <property type="entry name" value="RNB"/>
    <property type="match status" value="1"/>
</dbReference>
<dbReference type="Gene3D" id="2.40.50.140">
    <property type="entry name" value="Nucleic acid-binding proteins"/>
    <property type="match status" value="3"/>
</dbReference>
<comment type="subcellular location">
    <subcellularLocation>
        <location evidence="2 8">Cytoplasm</location>
    </subcellularLocation>
</comment>
<evidence type="ECO:0000256" key="4">
    <source>
        <dbReference type="ARBA" id="ARBA00022722"/>
    </source>
</evidence>
<dbReference type="NCBIfam" id="TIGR00358">
    <property type="entry name" value="3_prime_RNase"/>
    <property type="match status" value="1"/>
</dbReference>
<dbReference type="InterPro" id="IPR022966">
    <property type="entry name" value="RNase_II/R_CS"/>
</dbReference>
<comment type="similarity">
    <text evidence="8">Belongs to the RNR ribonuclease family. RNase R subfamily.</text>
</comment>
<keyword evidence="11" id="KW-1185">Reference proteome</keyword>
<evidence type="ECO:0000256" key="5">
    <source>
        <dbReference type="ARBA" id="ARBA00022801"/>
    </source>
</evidence>
<dbReference type="SMART" id="SM00357">
    <property type="entry name" value="CSP"/>
    <property type="match status" value="2"/>
</dbReference>
<dbReference type="SMART" id="SM00955">
    <property type="entry name" value="RNB"/>
    <property type="match status" value="1"/>
</dbReference>
<evidence type="ECO:0000256" key="3">
    <source>
        <dbReference type="ARBA" id="ARBA00022490"/>
    </source>
</evidence>
<dbReference type="EMBL" id="JAGYVZ010000003">
    <property type="protein sequence ID" value="MBS7230461.1"/>
    <property type="molecule type" value="Genomic_DNA"/>
</dbReference>
<keyword evidence="4 8" id="KW-0540">Nuclease</keyword>
<gene>
    <name evidence="8 10" type="primary">rnr</name>
    <name evidence="10" type="ORF">KHA90_05435</name>
</gene>
<dbReference type="SUPFAM" id="SSF50249">
    <property type="entry name" value="Nucleic acid-binding proteins"/>
    <property type="match status" value="4"/>
</dbReference>
<dbReference type="RefSeq" id="WP_213296176.1">
    <property type="nucleotide sequence ID" value="NZ_JAGYVZ010000003.1"/>
</dbReference>
<reference evidence="10 11" key="1">
    <citation type="journal article" date="2018" name="Int. J. Syst. Evol. Microbiol.">
        <title>Flavobacterium chryseum sp. nov. and Flavobacterium psychroterrae sp. nov., novel environmental bacteria isolated from Antarctica.</title>
        <authorList>
            <person name="Kralova S."/>
            <person name="Svec P."/>
            <person name="Busse H.J."/>
            <person name="Stankova E."/>
            <person name="Vaczi P."/>
            <person name="Sedlacek I."/>
        </authorList>
    </citation>
    <scope>NUCLEOTIDE SEQUENCE [LARGE SCALE GENOMIC DNA]</scope>
    <source>
        <strain evidence="10 11">CCM 8827</strain>
    </source>
</reference>
<dbReference type="PROSITE" id="PS01175">
    <property type="entry name" value="RIBONUCLEASE_II"/>
    <property type="match status" value="1"/>
</dbReference>
<evidence type="ECO:0000313" key="10">
    <source>
        <dbReference type="EMBL" id="MBS7230461.1"/>
    </source>
</evidence>
<dbReference type="EC" id="3.1.13.1" evidence="8"/>
<keyword evidence="5 8" id="KW-0378">Hydrolase</keyword>
<comment type="caution">
    <text evidence="10">The sequence shown here is derived from an EMBL/GenBank/DDBJ whole genome shotgun (WGS) entry which is preliminary data.</text>
</comment>
<dbReference type="Proteomes" id="UP000722625">
    <property type="component" value="Unassembled WGS sequence"/>
</dbReference>
<dbReference type="InterPro" id="IPR040476">
    <property type="entry name" value="CSD2"/>
</dbReference>
<dbReference type="PANTHER" id="PTHR23355:SF9">
    <property type="entry name" value="DIS3-LIKE EXONUCLEASE 2"/>
    <property type="match status" value="1"/>
</dbReference>
<dbReference type="PROSITE" id="PS50126">
    <property type="entry name" value="S1"/>
    <property type="match status" value="1"/>
</dbReference>
<proteinExistence type="inferred from homology"/>
<evidence type="ECO:0000259" key="9">
    <source>
        <dbReference type="PROSITE" id="PS50126"/>
    </source>
</evidence>
<organism evidence="10 11">
    <name type="scientific">Flavobacterium psychroterrae</name>
    <dbReference type="NCBI Taxonomy" id="2133767"/>
    <lineage>
        <taxon>Bacteria</taxon>
        <taxon>Pseudomonadati</taxon>
        <taxon>Bacteroidota</taxon>
        <taxon>Flavobacteriia</taxon>
        <taxon>Flavobacteriales</taxon>
        <taxon>Flavobacteriaceae</taxon>
        <taxon>Flavobacterium</taxon>
    </lineage>
</organism>
<evidence type="ECO:0000256" key="6">
    <source>
        <dbReference type="ARBA" id="ARBA00022839"/>
    </source>
</evidence>
<keyword evidence="7 8" id="KW-0694">RNA-binding</keyword>